<feature type="region of interest" description="Disordered" evidence="1">
    <location>
        <begin position="16"/>
        <end position="76"/>
    </location>
</feature>
<feature type="compositionally biased region" description="Polar residues" evidence="1">
    <location>
        <begin position="46"/>
        <end position="61"/>
    </location>
</feature>
<dbReference type="Proteomes" id="UP001589575">
    <property type="component" value="Unassembled WGS sequence"/>
</dbReference>
<comment type="caution">
    <text evidence="2">The sequence shown here is derived from an EMBL/GenBank/DDBJ whole genome shotgun (WGS) entry which is preliminary data.</text>
</comment>
<reference evidence="2 3" key="1">
    <citation type="submission" date="2024-09" db="EMBL/GenBank/DDBJ databases">
        <authorList>
            <person name="Sun Q."/>
            <person name="Mori K."/>
        </authorList>
    </citation>
    <scope>NUCLEOTIDE SEQUENCE [LARGE SCALE GENOMIC DNA]</scope>
    <source>
        <strain evidence="2 3">CCM 7609</strain>
    </source>
</reference>
<sequence>MISRAADLPPFGEYARISWDAEGPPPPPHLPSTFRQSDDSHEARRTTWQNKSMNAHSSRTNSSRPGPRPGAPARRS</sequence>
<evidence type="ECO:0000313" key="2">
    <source>
        <dbReference type="EMBL" id="MFB9072135.1"/>
    </source>
</evidence>
<dbReference type="EMBL" id="JBHMFI010000001">
    <property type="protein sequence ID" value="MFB9072135.1"/>
    <property type="molecule type" value="Genomic_DNA"/>
</dbReference>
<feature type="compositionally biased region" description="Basic and acidic residues" evidence="1">
    <location>
        <begin position="36"/>
        <end position="45"/>
    </location>
</feature>
<keyword evidence="3" id="KW-1185">Reference proteome</keyword>
<evidence type="ECO:0000256" key="1">
    <source>
        <dbReference type="SAM" id="MobiDB-lite"/>
    </source>
</evidence>
<organism evidence="2 3">
    <name type="scientific">Citricoccus parietis</name>
    <dbReference type="NCBI Taxonomy" id="592307"/>
    <lineage>
        <taxon>Bacteria</taxon>
        <taxon>Bacillati</taxon>
        <taxon>Actinomycetota</taxon>
        <taxon>Actinomycetes</taxon>
        <taxon>Micrococcales</taxon>
        <taxon>Micrococcaceae</taxon>
        <taxon>Citricoccus</taxon>
    </lineage>
</organism>
<evidence type="ECO:0000313" key="3">
    <source>
        <dbReference type="Proteomes" id="UP001589575"/>
    </source>
</evidence>
<name>A0ABV5FZL4_9MICC</name>
<proteinExistence type="predicted"/>
<protein>
    <submittedName>
        <fullName evidence="2">Uncharacterized protein</fullName>
    </submittedName>
</protein>
<gene>
    <name evidence="2" type="ORF">ACFFX0_13350</name>
</gene>
<accession>A0ABV5FZL4</accession>